<dbReference type="OMA" id="FMHHGVH"/>
<dbReference type="Proteomes" id="UP000264820">
    <property type="component" value="Unplaced"/>
</dbReference>
<evidence type="ECO:0000313" key="2">
    <source>
        <dbReference type="Proteomes" id="UP000264820"/>
    </source>
</evidence>
<dbReference type="AlphaFoldDB" id="A0A3Q2XYN6"/>
<reference evidence="1" key="1">
    <citation type="submission" date="2025-08" db="UniProtKB">
        <authorList>
            <consortium name="Ensembl"/>
        </authorList>
    </citation>
    <scope>IDENTIFICATION</scope>
</reference>
<dbReference type="GO" id="GO:0000070">
    <property type="term" value="P:mitotic sister chromatid segregation"/>
    <property type="evidence" value="ECO:0007669"/>
    <property type="project" value="TreeGrafter"/>
</dbReference>
<reference evidence="1" key="2">
    <citation type="submission" date="2025-09" db="UniProtKB">
        <authorList>
            <consortium name="Ensembl"/>
        </authorList>
    </citation>
    <scope>IDENTIFICATION</scope>
</reference>
<dbReference type="InterPro" id="IPR024741">
    <property type="entry name" value="Condensin2_G2"/>
</dbReference>
<protein>
    <submittedName>
        <fullName evidence="1">Non-SMC condensin II complex, subunit G2</fullName>
    </submittedName>
</protein>
<evidence type="ECO:0000313" key="1">
    <source>
        <dbReference type="Ensembl" id="ENSHCOP00000009567.1"/>
    </source>
</evidence>
<keyword evidence="2" id="KW-1185">Reference proteome</keyword>
<dbReference type="PANTHER" id="PTHR16199:SF4">
    <property type="entry name" value="CONDENSIN-2 COMPLEX SUBUNIT G2"/>
    <property type="match status" value="1"/>
</dbReference>
<name>A0A3Q2XYN6_HIPCM</name>
<accession>A0A3Q2XYN6</accession>
<dbReference type="SUPFAM" id="SSF48371">
    <property type="entry name" value="ARM repeat"/>
    <property type="match status" value="1"/>
</dbReference>
<dbReference type="Gene3D" id="1.25.10.10">
    <property type="entry name" value="Leucine-rich Repeat Variant"/>
    <property type="match status" value="1"/>
</dbReference>
<dbReference type="InterPro" id="IPR011989">
    <property type="entry name" value="ARM-like"/>
</dbReference>
<dbReference type="STRING" id="109280.ENSHCOP00000009567"/>
<proteinExistence type="predicted"/>
<dbReference type="PANTHER" id="PTHR16199">
    <property type="entry name" value="CONDENSIN-2 COMPLEX SUBUNIT G2"/>
    <property type="match status" value="1"/>
</dbReference>
<sequence>MTKREAFVEAACQENVDDFLRLIQLHKDRSDPFDIEEVMEEMSKNQREALWLKLASLLRDVLMEVPPERWEEAMDVETKHVMDIVAGVTLVATVSLKVLQDGDAYHGLLDITHQLHGLFGITLQISLSKAIFPLTILSYFSHPDVLVSFPMTEAHLMLHIHTLCEAWWKKDLLDKDTFGHTALVITLKKSFLLKKPYAEVQRAWSLHKVLSNVDYMSEEGQQLGEQLARCFQHPAIISLDDGKRLMVFLFSWHVDFIPRIHGTIKNQMEFFNKMTMAHVAEIYFRAWKKASDNFQEKIESECIQDFMKCAILLQRSSPVHRKVQQIIFHFHKKKICRPVGKMLSVLYKPILWKYLNVRTAHPFVPLFRSIDLSAARVQSLNLFSSPQVPNFEVRTNATVLFTDAFPIVDPDKEIEVDLQKQLDTLMVLLFDKHDVVRCNAIQGVCKILDRCWELLPPDVIVDFLKKLKDLAGDCSSDDVRCAVFTYLRIVLDNVLSHPVLEKLVPKFKYSLHDISVKVRVAFVDMLLKIKAVRAAKFWDVCSLDHLVARLASDTAHVSKRLTELLFDSFFPADAESNWCSRCITLIQMNPMAARKFYLYAHMHTAPTNIVKLMLAIRRVLNSSIQSDGDDAELNDSSKENRMPQGENQLALEKDVVASLLEVVVVLWKNVDRTLQQSDETQKYLYAQFGRVLSKYFSKFTDERCQAPLMQMASFMPANAVATFSYGVLSRLRKLEPGAPPSAYSQLLDCMCSWGKTAGVLELIIDWLSEALPENQVVNAKRKVTIQVTAEAKPELALAYLDYLLLHRSTRNKVLALREGPLKRLYTLLGNWKSQLYSHLSSSSGGPAGAELALKAFTSHGCLSVHLQHDLSDGREYLQSLEHTAAWVGESVLPFLANGPPGDAGDEAESLRAFAAEITKTFLTVCRDAVLCLDDSGLKDHVLHLCSLVILSEAGYLCIPAVLLVLKALMASSSPVDRKPAGDERDAATKCLVAVANIFQKVIELLARRLKKKPEESKELCQSALGGLTDFLHEAQVCNISGVFDTLFAIVIVETRYALQKMTHPEEVMTPETVQDLPALSGTLLSAILKSQPVTRAFLAEILSSLDSDTFSTLTELAAVVHLLAALRHGGSNFLF</sequence>
<dbReference type="Ensembl" id="ENSHCOT00000015727.1">
    <property type="protein sequence ID" value="ENSHCOP00000009567.1"/>
    <property type="gene ID" value="ENSHCOG00000012020.1"/>
</dbReference>
<organism evidence="1 2">
    <name type="scientific">Hippocampus comes</name>
    <name type="common">Tiger tail seahorse</name>
    <dbReference type="NCBI Taxonomy" id="109280"/>
    <lineage>
        <taxon>Eukaryota</taxon>
        <taxon>Metazoa</taxon>
        <taxon>Chordata</taxon>
        <taxon>Craniata</taxon>
        <taxon>Vertebrata</taxon>
        <taxon>Euteleostomi</taxon>
        <taxon>Actinopterygii</taxon>
        <taxon>Neopterygii</taxon>
        <taxon>Teleostei</taxon>
        <taxon>Neoteleostei</taxon>
        <taxon>Acanthomorphata</taxon>
        <taxon>Syngnathiaria</taxon>
        <taxon>Syngnathiformes</taxon>
        <taxon>Syngnathoidei</taxon>
        <taxon>Syngnathidae</taxon>
        <taxon>Hippocampus</taxon>
    </lineage>
</organism>
<dbReference type="InterPro" id="IPR016024">
    <property type="entry name" value="ARM-type_fold"/>
</dbReference>
<dbReference type="Pfam" id="PF12422">
    <property type="entry name" value="Condensin2nSMC"/>
    <property type="match status" value="1"/>
</dbReference>
<dbReference type="GeneTree" id="ENSGT00490000043432"/>
<dbReference type="GO" id="GO:0000796">
    <property type="term" value="C:condensin complex"/>
    <property type="evidence" value="ECO:0007669"/>
    <property type="project" value="TreeGrafter"/>
</dbReference>
<dbReference type="GO" id="GO:0005634">
    <property type="term" value="C:nucleus"/>
    <property type="evidence" value="ECO:0007669"/>
    <property type="project" value="InterPro"/>
</dbReference>